<reference evidence="2" key="1">
    <citation type="submission" date="2020-03" db="EMBL/GenBank/DDBJ databases">
        <title>Hybrid Assembly of Korean Phytophthora infestans isolates.</title>
        <authorList>
            <person name="Prokchorchik M."/>
            <person name="Lee Y."/>
            <person name="Seo J."/>
            <person name="Cho J.-H."/>
            <person name="Park Y.-E."/>
            <person name="Jang D.-C."/>
            <person name="Im J.-S."/>
            <person name="Choi J.-G."/>
            <person name="Park H.-J."/>
            <person name="Lee G.-B."/>
            <person name="Lee Y.-G."/>
            <person name="Hong S.-Y."/>
            <person name="Cho K."/>
            <person name="Sohn K.H."/>
        </authorList>
    </citation>
    <scope>NUCLEOTIDE SEQUENCE</scope>
    <source>
        <strain evidence="2">KR_2_A2</strain>
    </source>
</reference>
<accession>A0A8S9VG70</accession>
<gene>
    <name evidence="2" type="ORF">GN958_ATG00610</name>
</gene>
<evidence type="ECO:0000313" key="2">
    <source>
        <dbReference type="EMBL" id="KAF4150189.1"/>
    </source>
</evidence>
<evidence type="ECO:0000313" key="3">
    <source>
        <dbReference type="Proteomes" id="UP000704712"/>
    </source>
</evidence>
<dbReference type="AlphaFoldDB" id="A0A8S9VG70"/>
<feature type="region of interest" description="Disordered" evidence="1">
    <location>
        <begin position="56"/>
        <end position="78"/>
    </location>
</feature>
<comment type="caution">
    <text evidence="2">The sequence shown here is derived from an EMBL/GenBank/DDBJ whole genome shotgun (WGS) entry which is preliminary data.</text>
</comment>
<name>A0A8S9VG70_PHYIN</name>
<sequence>MPPCAFPSSRFLSKTPPQDALVFPKKPPSSPRSFCSFRTSHGLHLSRSFRRSHGLHHAHSRSFRQSHGLHHSRSYRRSHGPHVKVPAIIFSRVVHLTCTIQSAVVSHSLVIAPTNGGINSSLDSHALLVLSIVVASRSLQGFDGSGRRVHHVTSRSDFRLGRLLVPVDLVGHVFQVRGRILGIAHIGPHEGRRRIPGLIVIATVVVGQVLLEQLQAVRRLVSGLVQHLL</sequence>
<proteinExistence type="predicted"/>
<organism evidence="2 3">
    <name type="scientific">Phytophthora infestans</name>
    <name type="common">Potato late blight agent</name>
    <name type="synonym">Botrytis infestans</name>
    <dbReference type="NCBI Taxonomy" id="4787"/>
    <lineage>
        <taxon>Eukaryota</taxon>
        <taxon>Sar</taxon>
        <taxon>Stramenopiles</taxon>
        <taxon>Oomycota</taxon>
        <taxon>Peronosporomycetes</taxon>
        <taxon>Peronosporales</taxon>
        <taxon>Peronosporaceae</taxon>
        <taxon>Phytophthora</taxon>
    </lineage>
</organism>
<dbReference type="EMBL" id="JAACNO010000094">
    <property type="protein sequence ID" value="KAF4150189.1"/>
    <property type="molecule type" value="Genomic_DNA"/>
</dbReference>
<protein>
    <submittedName>
        <fullName evidence="2">Uncharacterized protein</fullName>
    </submittedName>
</protein>
<dbReference type="Proteomes" id="UP000704712">
    <property type="component" value="Unassembled WGS sequence"/>
</dbReference>
<evidence type="ECO:0000256" key="1">
    <source>
        <dbReference type="SAM" id="MobiDB-lite"/>
    </source>
</evidence>